<dbReference type="SUPFAM" id="SSF51735">
    <property type="entry name" value="NAD(P)-binding Rossmann-fold domains"/>
    <property type="match status" value="1"/>
</dbReference>
<gene>
    <name evidence="2" type="ORF">METZ01_LOCUS390469</name>
</gene>
<evidence type="ECO:0000259" key="1">
    <source>
        <dbReference type="Pfam" id="PF01370"/>
    </source>
</evidence>
<feature type="non-terminal residue" evidence="2">
    <location>
        <position position="24"/>
    </location>
</feature>
<dbReference type="AlphaFoldDB" id="A0A382UV08"/>
<dbReference type="InterPro" id="IPR001509">
    <property type="entry name" value="Epimerase_deHydtase"/>
</dbReference>
<organism evidence="2">
    <name type="scientific">marine metagenome</name>
    <dbReference type="NCBI Taxonomy" id="408172"/>
    <lineage>
        <taxon>unclassified sequences</taxon>
        <taxon>metagenomes</taxon>
        <taxon>ecological metagenomes</taxon>
    </lineage>
</organism>
<protein>
    <recommendedName>
        <fullName evidence="1">NAD-dependent epimerase/dehydratase domain-containing protein</fullName>
    </recommendedName>
</protein>
<dbReference type="Gene3D" id="3.40.50.720">
    <property type="entry name" value="NAD(P)-binding Rossmann-like Domain"/>
    <property type="match status" value="1"/>
</dbReference>
<dbReference type="InterPro" id="IPR036291">
    <property type="entry name" value="NAD(P)-bd_dom_sf"/>
</dbReference>
<proteinExistence type="predicted"/>
<sequence length="24" mass="2634">MNLHLITGGSGYVGSYIVKRLLEL</sequence>
<name>A0A382UV08_9ZZZZ</name>
<accession>A0A382UV08</accession>
<reference evidence="2" key="1">
    <citation type="submission" date="2018-05" db="EMBL/GenBank/DDBJ databases">
        <authorList>
            <person name="Lanie J.A."/>
            <person name="Ng W.-L."/>
            <person name="Kazmierczak K.M."/>
            <person name="Andrzejewski T.M."/>
            <person name="Davidsen T.M."/>
            <person name="Wayne K.J."/>
            <person name="Tettelin H."/>
            <person name="Glass J.I."/>
            <person name="Rusch D."/>
            <person name="Podicherti R."/>
            <person name="Tsui H.-C.T."/>
            <person name="Winkler M.E."/>
        </authorList>
    </citation>
    <scope>NUCLEOTIDE SEQUENCE</scope>
</reference>
<feature type="domain" description="NAD-dependent epimerase/dehydratase" evidence="1">
    <location>
        <begin position="5"/>
        <end position="23"/>
    </location>
</feature>
<dbReference type="Pfam" id="PF01370">
    <property type="entry name" value="Epimerase"/>
    <property type="match status" value="1"/>
</dbReference>
<evidence type="ECO:0000313" key="2">
    <source>
        <dbReference type="EMBL" id="SVD37615.1"/>
    </source>
</evidence>
<dbReference type="EMBL" id="UINC01146722">
    <property type="protein sequence ID" value="SVD37615.1"/>
    <property type="molecule type" value="Genomic_DNA"/>
</dbReference>